<evidence type="ECO:0000313" key="4">
    <source>
        <dbReference type="Proteomes" id="UP000308730"/>
    </source>
</evidence>
<feature type="region of interest" description="Disordered" evidence="1">
    <location>
        <begin position="310"/>
        <end position="336"/>
    </location>
</feature>
<keyword evidence="2" id="KW-0812">Transmembrane</keyword>
<feature type="transmembrane region" description="Helical" evidence="2">
    <location>
        <begin position="220"/>
        <end position="239"/>
    </location>
</feature>
<proteinExistence type="predicted"/>
<reference evidence="3 4" key="1">
    <citation type="submission" date="2019-02" db="EMBL/GenBank/DDBJ databases">
        <title>Genome sequencing of the rare red list fungi Antrodiella citrinella (Flaviporus citrinellus).</title>
        <authorList>
            <person name="Buettner E."/>
            <person name="Kellner H."/>
        </authorList>
    </citation>
    <scope>NUCLEOTIDE SEQUENCE [LARGE SCALE GENOMIC DNA]</scope>
    <source>
        <strain evidence="3 4">DSM 108506</strain>
    </source>
</reference>
<dbReference type="EMBL" id="SGPM01000273">
    <property type="protein sequence ID" value="THH27184.1"/>
    <property type="molecule type" value="Genomic_DNA"/>
</dbReference>
<accession>A0A4S4MMM7</accession>
<evidence type="ECO:0000313" key="3">
    <source>
        <dbReference type="EMBL" id="THH27184.1"/>
    </source>
</evidence>
<gene>
    <name evidence="3" type="ORF">EUX98_g7011</name>
</gene>
<keyword evidence="4" id="KW-1185">Reference proteome</keyword>
<feature type="transmembrane region" description="Helical" evidence="2">
    <location>
        <begin position="184"/>
        <end position="208"/>
    </location>
</feature>
<dbReference type="AlphaFoldDB" id="A0A4S4MMM7"/>
<name>A0A4S4MMM7_9APHY</name>
<evidence type="ECO:0000256" key="2">
    <source>
        <dbReference type="SAM" id="Phobius"/>
    </source>
</evidence>
<keyword evidence="2" id="KW-1133">Transmembrane helix</keyword>
<evidence type="ECO:0000256" key="1">
    <source>
        <dbReference type="SAM" id="MobiDB-lite"/>
    </source>
</evidence>
<feature type="compositionally biased region" description="Basic residues" evidence="1">
    <location>
        <begin position="320"/>
        <end position="336"/>
    </location>
</feature>
<comment type="caution">
    <text evidence="3">The sequence shown here is derived from an EMBL/GenBank/DDBJ whole genome shotgun (WGS) entry which is preliminary data.</text>
</comment>
<dbReference type="Proteomes" id="UP000308730">
    <property type="component" value="Unassembled WGS sequence"/>
</dbReference>
<sequence>MFIFYLLYAGAAAVLSFVNMLSIAALVPVQVLELVNIPVFWFISGLIDLGIRPAPQALVQVASSSFFNSISAVPFDAHSVFVRRPAVVPSVIVPTTTALAVRPTIEVALVTVESESADICGWFPVGPIALSDVVTTPVASQVPSSSVTLSLSSSSSSTSTSTSTSESVSSALKSIVSRTSTSRVFFGTFATVLLATFVLAALSASCGWFERLSCRIRGSLVWFVAGLVGIESVVSMQVMDPKVDDVKQKKRTRRGGRHARSRKLREAAALQDNNGTTQATATLIQDIPQASQTSTAQAVQAKAAITSTQATQAAETSVVSKKRHSGGWRSKNARAKRKATYEAERQALAQLTATALPVTIDDVTEVQESSSSATVFPATVVDSAKSEESAPPTLSANLCVPVIHNLDVQEFPSLAISAASLTTKAHRRSLKADLPYTRKSAFQGHLDRILSPELRFTNEYPSLDCFVVSKARSLRPATFQRSIPVLAPLPFDNGDSMNHAFLAWWAQRYGRPLYAVVVSR</sequence>
<organism evidence="3 4">
    <name type="scientific">Antrodiella citrinella</name>
    <dbReference type="NCBI Taxonomy" id="2447956"/>
    <lineage>
        <taxon>Eukaryota</taxon>
        <taxon>Fungi</taxon>
        <taxon>Dikarya</taxon>
        <taxon>Basidiomycota</taxon>
        <taxon>Agaricomycotina</taxon>
        <taxon>Agaricomycetes</taxon>
        <taxon>Polyporales</taxon>
        <taxon>Steccherinaceae</taxon>
        <taxon>Antrodiella</taxon>
    </lineage>
</organism>
<keyword evidence="2" id="KW-0472">Membrane</keyword>
<dbReference type="OrthoDB" id="3320795at2759"/>
<protein>
    <submittedName>
        <fullName evidence="3">Uncharacterized protein</fullName>
    </submittedName>
</protein>